<feature type="domain" description="Pesticidal crystal protein" evidence="11">
    <location>
        <begin position="91"/>
        <end position="295"/>
    </location>
</feature>
<evidence type="ECO:0000313" key="12">
    <source>
        <dbReference type="EMBL" id="AAU29411.1"/>
    </source>
</evidence>
<dbReference type="SMR" id="Q643Z7"/>
<gene>
    <name evidence="12" type="primary">cry3Aa</name>
</gene>
<evidence type="ECO:0000256" key="5">
    <source>
        <dbReference type="ARBA" id="ARBA00029653"/>
    </source>
</evidence>
<feature type="domain" description="Pesticidal crystal protein" evidence="10">
    <location>
        <begin position="517"/>
        <end position="652"/>
    </location>
</feature>
<dbReference type="Pfam" id="PF00555">
    <property type="entry name" value="Endotoxin_M"/>
    <property type="match status" value="1"/>
</dbReference>
<name>Q643Z7_BACTU</name>
<dbReference type="GO" id="GO:0001907">
    <property type="term" value="P:symbiont-mediated killing of host cell"/>
    <property type="evidence" value="ECO:0007669"/>
    <property type="project" value="InterPro"/>
</dbReference>
<dbReference type="InterPro" id="IPR008979">
    <property type="entry name" value="Galactose-bd-like_sf"/>
</dbReference>
<dbReference type="SUPFAM" id="SSF49785">
    <property type="entry name" value="Galactose-binding domain-like"/>
    <property type="match status" value="1"/>
</dbReference>
<evidence type="ECO:0000256" key="4">
    <source>
        <dbReference type="ARBA" id="ARBA00023026"/>
    </source>
</evidence>
<feature type="domain" description="Pesticidal crystal protein" evidence="9">
    <location>
        <begin position="303"/>
        <end position="507"/>
    </location>
</feature>
<reference evidence="12" key="1">
    <citation type="submission" date="2004-08" db="EMBL/GenBank/DDBJ databases">
        <authorList>
            <person name="Lu M.-Z."/>
            <person name="Chen J."/>
            <person name="Wang X.-P."/>
            <person name="Dai L.-Y."/>
            <person name="Du M.-F."/>
            <person name="Tian Y.-C."/>
        </authorList>
    </citation>
    <scope>NUCLEOTIDE SEQUENCE</scope>
    <source>
        <strain evidence="12">886</strain>
    </source>
</reference>
<evidence type="ECO:0000259" key="10">
    <source>
        <dbReference type="Pfam" id="PF03944"/>
    </source>
</evidence>
<keyword evidence="8" id="KW-0472">Membrane</keyword>
<dbReference type="GO" id="GO:0030435">
    <property type="term" value="P:sporulation resulting in formation of a cellular spore"/>
    <property type="evidence" value="ECO:0007669"/>
    <property type="project" value="UniProtKB-KW"/>
</dbReference>
<dbReference type="InterPro" id="IPR036399">
    <property type="entry name" value="Pest_cryst_cen_dom_sf"/>
</dbReference>
<evidence type="ECO:0000256" key="6">
    <source>
        <dbReference type="SAM" id="Coils"/>
    </source>
</evidence>
<dbReference type="CDD" id="cd04085">
    <property type="entry name" value="delta_endotoxin_C"/>
    <property type="match status" value="1"/>
</dbReference>
<reference evidence="12" key="2">
    <citation type="journal article" date="2005" name="Appl. Microbiol. Biotechnol.">
        <title>The cry3Aa gene of Bacillus thuringiensis Bt886 encodes a toxin against long-horned beetles.</title>
        <authorList>
            <person name="Chen J."/>
            <person name="Dai L.Y."/>
            <person name="Wang X.P."/>
            <person name="Tian Y.C."/>
            <person name="Lu M.Z."/>
        </authorList>
    </citation>
    <scope>NUCLEOTIDE SEQUENCE</scope>
    <source>
        <strain evidence="12">886</strain>
    </source>
</reference>
<keyword evidence="4" id="KW-0843">Virulence</keyword>
<dbReference type="InterPro" id="IPR001178">
    <property type="entry name" value="Pest_cryst_dom_II"/>
</dbReference>
<keyword evidence="2" id="KW-0800">Toxin</keyword>
<dbReference type="InterPro" id="IPR005639">
    <property type="entry name" value="Pest_crys_dom_I"/>
</dbReference>
<organism evidence="12">
    <name type="scientific">Bacillus thuringiensis</name>
    <dbReference type="NCBI Taxonomy" id="1428"/>
    <lineage>
        <taxon>Bacteria</taxon>
        <taxon>Bacillati</taxon>
        <taxon>Bacillota</taxon>
        <taxon>Bacilli</taxon>
        <taxon>Bacillales</taxon>
        <taxon>Bacillaceae</taxon>
        <taxon>Bacillus</taxon>
        <taxon>Bacillus cereus group</taxon>
    </lineage>
</organism>
<dbReference type="EMBL" id="AY728479">
    <property type="protein sequence ID" value="AAU29411.1"/>
    <property type="molecule type" value="Genomic_DNA"/>
</dbReference>
<evidence type="ECO:0000259" key="9">
    <source>
        <dbReference type="Pfam" id="PF00555"/>
    </source>
</evidence>
<dbReference type="Pfam" id="PF03945">
    <property type="entry name" value="Endotoxin_N"/>
    <property type="match status" value="1"/>
</dbReference>
<dbReference type="AlphaFoldDB" id="Q643Z7"/>
<accession>Q643Z7</accession>
<keyword evidence="8" id="KW-0812">Transmembrane</keyword>
<keyword evidence="3" id="KW-0749">Sporulation</keyword>
<dbReference type="GO" id="GO:0090729">
    <property type="term" value="F:toxin activity"/>
    <property type="evidence" value="ECO:0007669"/>
    <property type="project" value="UniProtKB-KW"/>
</dbReference>
<evidence type="ECO:0000256" key="3">
    <source>
        <dbReference type="ARBA" id="ARBA00022969"/>
    </source>
</evidence>
<evidence type="ECO:0000256" key="7">
    <source>
        <dbReference type="SAM" id="MobiDB-lite"/>
    </source>
</evidence>
<feature type="transmembrane region" description="Helical" evidence="8">
    <location>
        <begin position="80"/>
        <end position="100"/>
    </location>
</feature>
<dbReference type="PANTHER" id="PTHR37003">
    <property type="entry name" value="ENDOTOXIN_N DOMAIN-CONTAINING PROTEIN-RELATED"/>
    <property type="match status" value="1"/>
</dbReference>
<evidence type="ECO:0000259" key="11">
    <source>
        <dbReference type="Pfam" id="PF03945"/>
    </source>
</evidence>
<feature type="region of interest" description="Disordered" evidence="7">
    <location>
        <begin position="1"/>
        <end position="29"/>
    </location>
</feature>
<dbReference type="InterPro" id="IPR038979">
    <property type="entry name" value="Pest_crys"/>
</dbReference>
<proteinExistence type="inferred from homology"/>
<dbReference type="SUPFAM" id="SSF51096">
    <property type="entry name" value="delta-Endotoxin (insectocide), middle domain"/>
    <property type="match status" value="1"/>
</dbReference>
<feature type="coiled-coil region" evidence="6">
    <location>
        <begin position="134"/>
        <end position="161"/>
    </location>
</feature>
<dbReference type="SUPFAM" id="SSF56849">
    <property type="entry name" value="delta-Endotoxin (insectocide), N-terminal domain"/>
    <property type="match status" value="1"/>
</dbReference>
<dbReference type="GO" id="GO:0005102">
    <property type="term" value="F:signaling receptor binding"/>
    <property type="evidence" value="ECO:0007669"/>
    <property type="project" value="InterPro"/>
</dbReference>
<dbReference type="Gene3D" id="2.60.120.260">
    <property type="entry name" value="Galactose-binding domain-like"/>
    <property type="match status" value="1"/>
</dbReference>
<dbReference type="Gene3D" id="2.100.10.10">
    <property type="entry name" value="Pesticidal crystal protein, central domain"/>
    <property type="match status" value="1"/>
</dbReference>
<dbReference type="PANTHER" id="PTHR37003:SF2">
    <property type="entry name" value="PESTICIDAL CRYSTAL PROTEIN N-TERMINAL DOMAIN-CONTAINING PROTEIN"/>
    <property type="match status" value="1"/>
</dbReference>
<comment type="similarity">
    <text evidence="1">Belongs to the delta endotoxin family.</text>
</comment>
<dbReference type="InterPro" id="IPR005638">
    <property type="entry name" value="Pest_crys_dom-III"/>
</dbReference>
<evidence type="ECO:0000256" key="2">
    <source>
        <dbReference type="ARBA" id="ARBA00022656"/>
    </source>
</evidence>
<dbReference type="Pfam" id="PF03944">
    <property type="entry name" value="Endotoxin_C"/>
    <property type="match status" value="1"/>
</dbReference>
<dbReference type="InterPro" id="IPR036716">
    <property type="entry name" value="Pest_crys_N_sf"/>
</dbReference>
<evidence type="ECO:0000256" key="1">
    <source>
        <dbReference type="ARBA" id="ARBA00007819"/>
    </source>
</evidence>
<evidence type="ECO:0000256" key="8">
    <source>
        <dbReference type="SAM" id="Phobius"/>
    </source>
</evidence>
<sequence length="652" mass="74034">MIRKGGRKMNPNNRSEHDTIKTTENNEVPTNHVQYPLAETPNPTLEDLNYKEFLRMTADNNTEALDSSTTKDVIQKGISVVGDLLGVVGFPFGGALVSFYTNFLNTIWPSEDPWKAFMEQVEALMDQKIADYAKNKALAELQGLQNNVEDYVSALSSWQKNPVSSRNPHSQGRIRELFSQAESHFRNSMPSFAISGYEVLFLTTYAQAANIHLFLLKDAQIYGEEWGYEKEDIAEFYKRQLKLTQEYTDHCVKWYNVGLDKLRGSSYESWVNFNRYRREMTLTVLDLIALFPLYDVRLYPKEVKTELTRDVLTDPIVGVNNLRGYGTTFSNIENYIRKPHLFDYLHRIQFHTRFRPGYYGNDSFNYWSGNYVSTRPSIGSNDIITSPFYGNKSSEPVQNLEFNGEKVYRAVANTNLAVWPSAVYSGVTKVEFSQYNDQTDEASTQTYDSKRNVGAVSWDSIDQLPPETTDEPPEKGYSHQLNYVMCFLMQGSRGTIPVLTWTHKSVDFFNMIDSKKITQLPLVKAYKLQSGASVVAGPRFTGGDIIQCTENGSAATIYVTPDVSYSQKHRARIHYASTSQITFTLSLDGAPFNQYYFDKTINKGDTLTYNSFNLASFSTPFELSGNNLQIGVTGLSAGDKVYIDKIEFIPVN</sequence>
<keyword evidence="8" id="KW-1133">Transmembrane helix</keyword>
<dbReference type="Gene3D" id="1.20.190.10">
    <property type="entry name" value="Pesticidal crystal protein, N-terminal domain"/>
    <property type="match status" value="1"/>
</dbReference>
<keyword evidence="6" id="KW-0175">Coiled coil</keyword>
<protein>
    <recommendedName>
        <fullName evidence="5">Crystaline entomocidal protoxin</fullName>
    </recommendedName>
</protein>